<dbReference type="Pfam" id="PF00172">
    <property type="entry name" value="Zn_clus"/>
    <property type="match status" value="1"/>
</dbReference>
<dbReference type="PANTHER" id="PTHR37534">
    <property type="entry name" value="TRANSCRIPTIONAL ACTIVATOR PROTEIN UGA3"/>
    <property type="match status" value="1"/>
</dbReference>
<keyword evidence="5" id="KW-1185">Reference proteome</keyword>
<dbReference type="GO" id="GO:0000976">
    <property type="term" value="F:transcription cis-regulatory region binding"/>
    <property type="evidence" value="ECO:0007669"/>
    <property type="project" value="TreeGrafter"/>
</dbReference>
<dbReference type="PROSITE" id="PS50048">
    <property type="entry name" value="ZN2_CY6_FUNGAL_2"/>
    <property type="match status" value="1"/>
</dbReference>
<comment type="caution">
    <text evidence="4">The sequence shown here is derived from an EMBL/GenBank/DDBJ whole genome shotgun (WGS) entry which is preliminary data.</text>
</comment>
<dbReference type="GO" id="GO:0000981">
    <property type="term" value="F:DNA-binding transcription factor activity, RNA polymerase II-specific"/>
    <property type="evidence" value="ECO:0007669"/>
    <property type="project" value="InterPro"/>
</dbReference>
<dbReference type="PANTHER" id="PTHR37534:SF7">
    <property type="entry name" value="TRANSCRIPTIONAL ACTIVATOR PROTEIN UGA3"/>
    <property type="match status" value="1"/>
</dbReference>
<dbReference type="SUPFAM" id="SSF57701">
    <property type="entry name" value="Zn2/Cys6 DNA-binding domain"/>
    <property type="match status" value="1"/>
</dbReference>
<name>A0A8H3ZNN2_9PEZI</name>
<reference evidence="4 5" key="1">
    <citation type="submission" date="2019-12" db="EMBL/GenBank/DDBJ databases">
        <title>A genome sequence resource for the geographically widespread anthracnose pathogen Colletotrichum asianum.</title>
        <authorList>
            <person name="Meng Y."/>
        </authorList>
    </citation>
    <scope>NUCLEOTIDE SEQUENCE [LARGE SCALE GENOMIC DNA]</scope>
    <source>
        <strain evidence="4 5">ICMP 18580</strain>
    </source>
</reference>
<organism evidence="4 5">
    <name type="scientific">Colletotrichum asianum</name>
    <dbReference type="NCBI Taxonomy" id="702518"/>
    <lineage>
        <taxon>Eukaryota</taxon>
        <taxon>Fungi</taxon>
        <taxon>Dikarya</taxon>
        <taxon>Ascomycota</taxon>
        <taxon>Pezizomycotina</taxon>
        <taxon>Sordariomycetes</taxon>
        <taxon>Hypocreomycetidae</taxon>
        <taxon>Glomerellales</taxon>
        <taxon>Glomerellaceae</taxon>
        <taxon>Colletotrichum</taxon>
        <taxon>Colletotrichum gloeosporioides species complex</taxon>
    </lineage>
</organism>
<dbReference type="EMBL" id="WOWK01000114">
    <property type="protein sequence ID" value="KAF0318220.1"/>
    <property type="molecule type" value="Genomic_DNA"/>
</dbReference>
<dbReference type="InterPro" id="IPR001138">
    <property type="entry name" value="Zn2Cys6_DnaBD"/>
</dbReference>
<evidence type="ECO:0000259" key="3">
    <source>
        <dbReference type="PROSITE" id="PS50048"/>
    </source>
</evidence>
<dbReference type="OrthoDB" id="5419315at2759"/>
<gene>
    <name evidence="4" type="ORF">GQ607_014588</name>
</gene>
<accession>A0A8H3ZNN2</accession>
<dbReference type="GO" id="GO:0045944">
    <property type="term" value="P:positive regulation of transcription by RNA polymerase II"/>
    <property type="evidence" value="ECO:0007669"/>
    <property type="project" value="TreeGrafter"/>
</dbReference>
<dbReference type="SMART" id="SM00066">
    <property type="entry name" value="GAL4"/>
    <property type="match status" value="1"/>
</dbReference>
<dbReference type="Gene3D" id="4.10.240.10">
    <property type="entry name" value="Zn(2)-C6 fungal-type DNA-binding domain"/>
    <property type="match status" value="1"/>
</dbReference>
<evidence type="ECO:0000313" key="5">
    <source>
        <dbReference type="Proteomes" id="UP000434172"/>
    </source>
</evidence>
<comment type="subcellular location">
    <subcellularLocation>
        <location evidence="1">Nucleus</location>
    </subcellularLocation>
</comment>
<feature type="domain" description="Zn(2)-C6 fungal-type" evidence="3">
    <location>
        <begin position="29"/>
        <end position="59"/>
    </location>
</feature>
<dbReference type="PROSITE" id="PS00463">
    <property type="entry name" value="ZN2_CY6_FUNGAL_1"/>
    <property type="match status" value="1"/>
</dbReference>
<sequence length="517" mass="57112">MSDKTVTNDAAVANGRLGGGRPITRQRRGCLTCRRRKKKCHEQYPVCSHCLRLNLVCRWEGPREVTVGTESFKSTSSVSSANSILSSGPHLVNINRLGVYALPKYGASPGGGAGEDDLISSRRMMLRYYTTSLVFMLTNNLHNNCFLSVLLPMAFECPSLMYALAANSSAHLALQDDIFKVRALQHRGNAMAELKSSMTKGSLTREMRLATTLVLCSMESISSGIDDWIHHLSGAAACLNECNNMDTASSIDGQALIGDDIKALSQTYEGRWLLRNFAYHDIIMSVSLNCKPHLAGDYWLSSEDYDVADPYFGHAAEIIHLIGETSHLNQDFSMASQEATLSGKILSGVSDAIALMADLCCKARRLETKLHDWKCPSQSQDASLIILADAYRHAALIYLYRVLRKHITSHSESFESKLSDSVTAICKISREIPNGCYAETSMIFPLFMAGGEATSQVEIATVREGFASLNHRRRFRNVDACVSVLEEVWKCTGAGSGRFKMDWMDVARTRGWKLALF</sequence>
<evidence type="ECO:0000256" key="1">
    <source>
        <dbReference type="ARBA" id="ARBA00004123"/>
    </source>
</evidence>
<dbReference type="InterPro" id="IPR021858">
    <property type="entry name" value="Fun_TF"/>
</dbReference>
<dbReference type="Pfam" id="PF11951">
    <property type="entry name" value="Fungal_trans_2"/>
    <property type="match status" value="1"/>
</dbReference>
<evidence type="ECO:0000313" key="4">
    <source>
        <dbReference type="EMBL" id="KAF0318220.1"/>
    </source>
</evidence>
<proteinExistence type="predicted"/>
<dbReference type="AlphaFoldDB" id="A0A8H3ZNN2"/>
<evidence type="ECO:0000256" key="2">
    <source>
        <dbReference type="ARBA" id="ARBA00023242"/>
    </source>
</evidence>
<dbReference type="GO" id="GO:0008270">
    <property type="term" value="F:zinc ion binding"/>
    <property type="evidence" value="ECO:0007669"/>
    <property type="project" value="InterPro"/>
</dbReference>
<dbReference type="InterPro" id="IPR036864">
    <property type="entry name" value="Zn2-C6_fun-type_DNA-bd_sf"/>
</dbReference>
<dbReference type="CDD" id="cd00067">
    <property type="entry name" value="GAL4"/>
    <property type="match status" value="1"/>
</dbReference>
<protein>
    <recommendedName>
        <fullName evidence="3">Zn(2)-C6 fungal-type domain-containing protein</fullName>
    </recommendedName>
</protein>
<dbReference type="Proteomes" id="UP000434172">
    <property type="component" value="Unassembled WGS sequence"/>
</dbReference>
<keyword evidence="2" id="KW-0539">Nucleus</keyword>
<dbReference type="GO" id="GO:0005634">
    <property type="term" value="C:nucleus"/>
    <property type="evidence" value="ECO:0007669"/>
    <property type="project" value="UniProtKB-SubCell"/>
</dbReference>